<organism evidence="1 2">
    <name type="scientific">Bursaphelenchus xylophilus</name>
    <name type="common">Pinewood nematode worm</name>
    <name type="synonym">Aphelenchoides xylophilus</name>
    <dbReference type="NCBI Taxonomy" id="6326"/>
    <lineage>
        <taxon>Eukaryota</taxon>
        <taxon>Metazoa</taxon>
        <taxon>Ecdysozoa</taxon>
        <taxon>Nematoda</taxon>
        <taxon>Chromadorea</taxon>
        <taxon>Rhabditida</taxon>
        <taxon>Tylenchina</taxon>
        <taxon>Tylenchomorpha</taxon>
        <taxon>Aphelenchoidea</taxon>
        <taxon>Aphelenchoididae</taxon>
        <taxon>Bursaphelenchus</taxon>
    </lineage>
</organism>
<gene>
    <name evidence="1" type="ORF">BXYJ_LOCUS6791</name>
</gene>
<evidence type="ECO:0000313" key="1">
    <source>
        <dbReference type="EMBL" id="CAD5221664.1"/>
    </source>
</evidence>
<keyword evidence="2" id="KW-1185">Reference proteome</keyword>
<protein>
    <submittedName>
        <fullName evidence="1">(pine wood nematode) hypothetical protein</fullName>
    </submittedName>
</protein>
<dbReference type="Proteomes" id="UP000582659">
    <property type="component" value="Unassembled WGS sequence"/>
</dbReference>
<comment type="caution">
    <text evidence="1">The sequence shown here is derived from an EMBL/GenBank/DDBJ whole genome shotgun (WGS) entry which is preliminary data.</text>
</comment>
<dbReference type="EMBL" id="CAJFCV020000003">
    <property type="protein sequence ID" value="CAG9108719.1"/>
    <property type="molecule type" value="Genomic_DNA"/>
</dbReference>
<name>A0A811L2R6_BURXY</name>
<accession>A0A811L2R6</accession>
<dbReference type="AlphaFoldDB" id="A0A811L2R6"/>
<dbReference type="EMBL" id="CAJFDI010000003">
    <property type="protein sequence ID" value="CAD5221664.1"/>
    <property type="molecule type" value="Genomic_DNA"/>
</dbReference>
<proteinExistence type="predicted"/>
<dbReference type="SMR" id="A0A811L2R6"/>
<dbReference type="Proteomes" id="UP000659654">
    <property type="component" value="Unassembled WGS sequence"/>
</dbReference>
<evidence type="ECO:0000313" key="2">
    <source>
        <dbReference type="Proteomes" id="UP000659654"/>
    </source>
</evidence>
<sequence length="177" mass="20220">MHKKGEIPAAFQALPFSRLLIVSVLCGEARLPEGARLSPTNPSSSCVRAKKDMQDGMISRVQDKLQTFLIKEACRHTIRPRGVWLFLYQPIFRHLSDSASCSTVCVKRERSHSPVAARTWIVFYFVVCVKGGESSEYPAFELHLYRPTGRGSQRFLLRLLFSRPVRIQKRRVDSAHF</sequence>
<reference evidence="1" key="1">
    <citation type="submission" date="2020-09" db="EMBL/GenBank/DDBJ databases">
        <authorList>
            <person name="Kikuchi T."/>
        </authorList>
    </citation>
    <scope>NUCLEOTIDE SEQUENCE</scope>
    <source>
        <strain evidence="1">Ka4C1</strain>
    </source>
</reference>